<organism evidence="2 3">
    <name type="scientific">Apiospora rasikravindrae</name>
    <dbReference type="NCBI Taxonomy" id="990691"/>
    <lineage>
        <taxon>Eukaryota</taxon>
        <taxon>Fungi</taxon>
        <taxon>Dikarya</taxon>
        <taxon>Ascomycota</taxon>
        <taxon>Pezizomycotina</taxon>
        <taxon>Sordariomycetes</taxon>
        <taxon>Xylariomycetidae</taxon>
        <taxon>Amphisphaeriales</taxon>
        <taxon>Apiosporaceae</taxon>
        <taxon>Apiospora</taxon>
    </lineage>
</organism>
<gene>
    <name evidence="2" type="ORF">PG993_004001</name>
</gene>
<evidence type="ECO:0000256" key="1">
    <source>
        <dbReference type="SAM" id="MobiDB-lite"/>
    </source>
</evidence>
<sequence>MGPMKNPAGIIYLDLTINQPLDCRLKTATITVTLDDDDEELIRTRPGSGSSQPVQIGSYGPTQLHGQPRRMIRRKRQNLTPRFDAGGIAGFGGIGLDSEQHYIEESRWSFRTRVLPNPTKTGSHSWVLRVLKWELTENELESQPVHNNTIHTAFSFEHGGQPFLMKVEVTGRLESTRYNLTNRLKMKFPPNSKNNKTATTLINFGGRGRFNKPLDEIASGLPLAMELENMSSVPVEIPDPKLPSFQQEPQLSNTLRYSAIEHQNLQKGLLHPDHVLNSGIRQSVLSLL</sequence>
<evidence type="ECO:0000313" key="3">
    <source>
        <dbReference type="Proteomes" id="UP001444661"/>
    </source>
</evidence>
<proteinExistence type="predicted"/>
<feature type="region of interest" description="Disordered" evidence="1">
    <location>
        <begin position="43"/>
        <end position="69"/>
    </location>
</feature>
<evidence type="ECO:0000313" key="2">
    <source>
        <dbReference type="EMBL" id="KAK8043977.1"/>
    </source>
</evidence>
<accession>A0ABR1TBJ2</accession>
<dbReference type="Proteomes" id="UP001444661">
    <property type="component" value="Unassembled WGS sequence"/>
</dbReference>
<keyword evidence="3" id="KW-1185">Reference proteome</keyword>
<feature type="compositionally biased region" description="Polar residues" evidence="1">
    <location>
        <begin position="47"/>
        <end position="65"/>
    </location>
</feature>
<comment type="caution">
    <text evidence="2">The sequence shown here is derived from an EMBL/GenBank/DDBJ whole genome shotgun (WGS) entry which is preliminary data.</text>
</comment>
<dbReference type="EMBL" id="JAQQWK010000003">
    <property type="protein sequence ID" value="KAK8043977.1"/>
    <property type="molecule type" value="Genomic_DNA"/>
</dbReference>
<name>A0ABR1TBJ2_9PEZI</name>
<protein>
    <submittedName>
        <fullName evidence="2">Uncharacterized protein</fullName>
    </submittedName>
</protein>
<reference evidence="2 3" key="1">
    <citation type="submission" date="2023-01" db="EMBL/GenBank/DDBJ databases">
        <title>Analysis of 21 Apiospora genomes using comparative genomics revels a genus with tremendous synthesis potential of carbohydrate active enzymes and secondary metabolites.</title>
        <authorList>
            <person name="Sorensen T."/>
        </authorList>
    </citation>
    <scope>NUCLEOTIDE SEQUENCE [LARGE SCALE GENOMIC DNA]</scope>
    <source>
        <strain evidence="2 3">CBS 33761</strain>
    </source>
</reference>